<organism evidence="1 2">
    <name type="scientific">Stenotrophomonas maltophilia</name>
    <name type="common">Pseudomonas maltophilia</name>
    <name type="synonym">Xanthomonas maltophilia</name>
    <dbReference type="NCBI Taxonomy" id="40324"/>
    <lineage>
        <taxon>Bacteria</taxon>
        <taxon>Pseudomonadati</taxon>
        <taxon>Pseudomonadota</taxon>
        <taxon>Gammaproteobacteria</taxon>
        <taxon>Lysobacterales</taxon>
        <taxon>Lysobacteraceae</taxon>
        <taxon>Stenotrophomonas</taxon>
        <taxon>Stenotrophomonas maltophilia group</taxon>
    </lineage>
</organism>
<name>A0A7V8FGQ1_STEMA</name>
<dbReference type="Proteomes" id="UP000487117">
    <property type="component" value="Unassembled WGS sequence"/>
</dbReference>
<dbReference type="AlphaFoldDB" id="A0A7V8FGQ1"/>
<proteinExistence type="predicted"/>
<evidence type="ECO:0000313" key="2">
    <source>
        <dbReference type="Proteomes" id="UP000487117"/>
    </source>
</evidence>
<reference evidence="2" key="1">
    <citation type="journal article" date="2020" name="MBio">
        <title>Horizontal gene transfer to a defensive symbiont with a reduced genome amongst a multipartite beetle microbiome.</title>
        <authorList>
            <person name="Waterworth S.C."/>
            <person name="Florez L.V."/>
            <person name="Rees E.R."/>
            <person name="Hertweck C."/>
            <person name="Kaltenpoth M."/>
            <person name="Kwan J.C."/>
        </authorList>
    </citation>
    <scope>NUCLEOTIDE SEQUENCE [LARGE SCALE GENOMIC DNA]</scope>
</reference>
<dbReference type="EMBL" id="WNDS01000003">
    <property type="protein sequence ID" value="KAF1015203.1"/>
    <property type="molecule type" value="Genomic_DNA"/>
</dbReference>
<evidence type="ECO:0000313" key="1">
    <source>
        <dbReference type="EMBL" id="KAF1015203.1"/>
    </source>
</evidence>
<accession>A0A7V8FGQ1</accession>
<comment type="caution">
    <text evidence="1">The sequence shown here is derived from an EMBL/GenBank/DDBJ whole genome shotgun (WGS) entry which is preliminary data.</text>
</comment>
<gene>
    <name evidence="1" type="ORF">GAK31_02693</name>
</gene>
<sequence>MAWLRGAAGVSTVAACLADEQELRASLSPSLRLGDHERARIDALLPPAAVLAKIAPVAKELDAWRDPIPSTGVPG</sequence>
<dbReference type="PROSITE" id="PS51257">
    <property type="entry name" value="PROKAR_LIPOPROTEIN"/>
    <property type="match status" value="1"/>
</dbReference>
<protein>
    <submittedName>
        <fullName evidence="1">Uncharacterized protein</fullName>
    </submittedName>
</protein>